<reference evidence="5" key="1">
    <citation type="journal article" date="2020" name="MBio">
        <title>Horizontal gene transfer to a defensive symbiont with a reduced genome amongst a multipartite beetle microbiome.</title>
        <authorList>
            <person name="Waterworth S.C."/>
            <person name="Florez L.V."/>
            <person name="Rees E.R."/>
            <person name="Hertweck C."/>
            <person name="Kaltenpoth M."/>
            <person name="Kwan J.C."/>
        </authorList>
    </citation>
    <scope>NUCLEOTIDE SEQUENCE [LARGE SCALE GENOMIC DNA]</scope>
</reference>
<feature type="domain" description="Phage tail lysozyme" evidence="3">
    <location>
        <begin position="415"/>
        <end position="545"/>
    </location>
</feature>
<name>A0A7V8JSS3_9BURK</name>
<protein>
    <recommendedName>
        <fullName evidence="3">Phage tail lysozyme domain-containing protein</fullName>
    </recommendedName>
</protein>
<evidence type="ECO:0000313" key="4">
    <source>
        <dbReference type="EMBL" id="KAF1040288.1"/>
    </source>
</evidence>
<comment type="caution">
    <text evidence="4">The sequence shown here is derived from an EMBL/GenBank/DDBJ whole genome shotgun (WGS) entry which is preliminary data.</text>
</comment>
<feature type="compositionally biased region" description="Low complexity" evidence="1">
    <location>
        <begin position="567"/>
        <end position="577"/>
    </location>
</feature>
<evidence type="ECO:0000256" key="2">
    <source>
        <dbReference type="SAM" id="Phobius"/>
    </source>
</evidence>
<dbReference type="EMBL" id="WNDX01000141">
    <property type="protein sequence ID" value="KAF1040288.1"/>
    <property type="molecule type" value="Genomic_DNA"/>
</dbReference>
<dbReference type="Proteomes" id="UP000462435">
    <property type="component" value="Unassembled WGS sequence"/>
</dbReference>
<dbReference type="InterPro" id="IPR041219">
    <property type="entry name" value="Phage_lysozyme2"/>
</dbReference>
<feature type="transmembrane region" description="Helical" evidence="2">
    <location>
        <begin position="73"/>
        <end position="96"/>
    </location>
</feature>
<evidence type="ECO:0000313" key="5">
    <source>
        <dbReference type="Proteomes" id="UP000462435"/>
    </source>
</evidence>
<evidence type="ECO:0000259" key="3">
    <source>
        <dbReference type="Pfam" id="PF18013"/>
    </source>
</evidence>
<dbReference type="AlphaFoldDB" id="A0A7V8JSS3"/>
<gene>
    <name evidence="4" type="ORF">GAK35_03542</name>
</gene>
<keyword evidence="2" id="KW-0812">Transmembrane</keyword>
<dbReference type="Pfam" id="PF18013">
    <property type="entry name" value="Phage_lysozyme2"/>
    <property type="match status" value="1"/>
</dbReference>
<accession>A0A7V8JSS3</accession>
<feature type="region of interest" description="Disordered" evidence="1">
    <location>
        <begin position="384"/>
        <end position="407"/>
    </location>
</feature>
<keyword evidence="2" id="KW-0472">Membrane</keyword>
<keyword evidence="2" id="KW-1133">Transmembrane helix</keyword>
<proteinExistence type="predicted"/>
<dbReference type="Gene3D" id="1.10.530.10">
    <property type="match status" value="1"/>
</dbReference>
<organism evidence="4 5">
    <name type="scientific">Herbaspirillum frisingense</name>
    <dbReference type="NCBI Taxonomy" id="92645"/>
    <lineage>
        <taxon>Bacteria</taxon>
        <taxon>Pseudomonadati</taxon>
        <taxon>Pseudomonadota</taxon>
        <taxon>Betaproteobacteria</taxon>
        <taxon>Burkholderiales</taxon>
        <taxon>Oxalobacteraceae</taxon>
        <taxon>Herbaspirillum</taxon>
    </lineage>
</organism>
<feature type="region of interest" description="Disordered" evidence="1">
    <location>
        <begin position="553"/>
        <end position="601"/>
    </location>
</feature>
<sequence>MANNFQITISAIDKTTEVVRKINAQVDRMMAPFDRVSKSVNNLGKEVGTNRLIKGMGGVARAAADAGDKIRGIVAPLAAITGLGSIAGIAALAAGLGRTQLALRNQAVSIGMSTQQLQVWQGVAKLASLSADDMNGALSGVGEKLDNAFRTPETVRDMNAIGLEMHRLKNGSVDTARAILDIASAMDRQGNVETKKRIADAFGVSSIFPLLVQGRAAVEKFFAESSRLTKPFSDQEIQRAAAYQGQVLALERSFDSLKNSLGVAVLPAFERVTGAVSRLVDRYGDVIASNVAEYAERIANWIDRTDWRKVAKDVGDLVDKLGGVKTIAIALAAITFAGPALALASMATNAAKIAMVLAPILANPLVVAAASAVYSTGLNTGEDEELARRRASLPPPPGAPARSPLTSQTSIDERKTYLISKMRADGYTDPQIAGTIGSLMQESNLDPAAVNSSSGAAGISQWLGPRKQEFERQYGKRVQDSSFEEQVNYMLWELRNTEKRSGGLLRRADTAEKAAQIHTWEYERPGVAEANVERRQANAAAVLAAMNTSQSTISNTAAASPPPAQPSAPGAAPAPGQSVVTVRFENAPRGTSASVRNDGAVQAKIANNSTIEGQL</sequence>
<evidence type="ECO:0000256" key="1">
    <source>
        <dbReference type="SAM" id="MobiDB-lite"/>
    </source>
</evidence>